<dbReference type="PANTHER" id="PTHR42852">
    <property type="entry name" value="THIOL:DISULFIDE INTERCHANGE PROTEIN DSBE"/>
    <property type="match status" value="1"/>
</dbReference>
<dbReference type="Pfam" id="PF00578">
    <property type="entry name" value="AhpC-TSA"/>
    <property type="match status" value="1"/>
</dbReference>
<dbReference type="Gene3D" id="3.40.30.10">
    <property type="entry name" value="Glutaredoxin"/>
    <property type="match status" value="1"/>
</dbReference>
<keyword evidence="2" id="KW-0201">Cytochrome c-type biogenesis</keyword>
<dbReference type="SUPFAM" id="SSF52833">
    <property type="entry name" value="Thioredoxin-like"/>
    <property type="match status" value="1"/>
</dbReference>
<gene>
    <name evidence="6" type="ORF">UFOPK3564_01014</name>
</gene>
<dbReference type="InterPro" id="IPR013766">
    <property type="entry name" value="Thioredoxin_domain"/>
</dbReference>
<dbReference type="InterPro" id="IPR036249">
    <property type="entry name" value="Thioredoxin-like_sf"/>
</dbReference>
<keyword evidence="3" id="KW-1015">Disulfide bond</keyword>
<dbReference type="GO" id="GO:0030313">
    <property type="term" value="C:cell envelope"/>
    <property type="evidence" value="ECO:0007669"/>
    <property type="project" value="UniProtKB-SubCell"/>
</dbReference>
<dbReference type="EMBL" id="CAFBMK010000042">
    <property type="protein sequence ID" value="CAB4907776.1"/>
    <property type="molecule type" value="Genomic_DNA"/>
</dbReference>
<protein>
    <submittedName>
        <fullName evidence="6">Unannotated protein</fullName>
    </submittedName>
</protein>
<evidence type="ECO:0000313" key="6">
    <source>
        <dbReference type="EMBL" id="CAB4907776.1"/>
    </source>
</evidence>
<evidence type="ECO:0000256" key="2">
    <source>
        <dbReference type="ARBA" id="ARBA00022748"/>
    </source>
</evidence>
<evidence type="ECO:0000256" key="3">
    <source>
        <dbReference type="ARBA" id="ARBA00023157"/>
    </source>
</evidence>
<evidence type="ECO:0000259" key="5">
    <source>
        <dbReference type="PROSITE" id="PS51352"/>
    </source>
</evidence>
<dbReference type="CDD" id="cd02966">
    <property type="entry name" value="TlpA_like_family"/>
    <property type="match status" value="1"/>
</dbReference>
<dbReference type="AlphaFoldDB" id="A0A6J7GL94"/>
<sequence>MSRRSTVPVLLSVMALALLVVLGYALLRPNGGSTGASLDAKVERGQIVPAADAERSMRSLTGGPSRSLADFRGKIVVLNFWASWCRPCEAEAPLLERAHRQLQRTGAGTVLGVTYNDLPDSSRGFVRKYGLSYPSLLDPGTAFAQQYGVRALPETFFLDREGRIRAIARGELTADFLNRSLKRAGYTAAKSTR</sequence>
<name>A0A6J7GL94_9ZZZZ</name>
<accession>A0A6J7GL94</accession>
<feature type="domain" description="Thioredoxin" evidence="5">
    <location>
        <begin position="42"/>
        <end position="186"/>
    </location>
</feature>
<dbReference type="PANTHER" id="PTHR42852:SF6">
    <property type="entry name" value="THIOL:DISULFIDE INTERCHANGE PROTEIN DSBE"/>
    <property type="match status" value="1"/>
</dbReference>
<dbReference type="InterPro" id="IPR050553">
    <property type="entry name" value="Thioredoxin_ResA/DsbE_sf"/>
</dbReference>
<dbReference type="GO" id="GO:0016491">
    <property type="term" value="F:oxidoreductase activity"/>
    <property type="evidence" value="ECO:0007669"/>
    <property type="project" value="InterPro"/>
</dbReference>
<dbReference type="GO" id="GO:0016209">
    <property type="term" value="F:antioxidant activity"/>
    <property type="evidence" value="ECO:0007669"/>
    <property type="project" value="InterPro"/>
</dbReference>
<evidence type="ECO:0000256" key="4">
    <source>
        <dbReference type="ARBA" id="ARBA00023284"/>
    </source>
</evidence>
<dbReference type="GO" id="GO:0017004">
    <property type="term" value="P:cytochrome complex assembly"/>
    <property type="evidence" value="ECO:0007669"/>
    <property type="project" value="UniProtKB-KW"/>
</dbReference>
<keyword evidence="4" id="KW-0676">Redox-active center</keyword>
<organism evidence="6">
    <name type="scientific">freshwater metagenome</name>
    <dbReference type="NCBI Taxonomy" id="449393"/>
    <lineage>
        <taxon>unclassified sequences</taxon>
        <taxon>metagenomes</taxon>
        <taxon>ecological metagenomes</taxon>
    </lineage>
</organism>
<dbReference type="PROSITE" id="PS51352">
    <property type="entry name" value="THIOREDOXIN_2"/>
    <property type="match status" value="1"/>
</dbReference>
<evidence type="ECO:0000256" key="1">
    <source>
        <dbReference type="ARBA" id="ARBA00004196"/>
    </source>
</evidence>
<reference evidence="6" key="1">
    <citation type="submission" date="2020-05" db="EMBL/GenBank/DDBJ databases">
        <authorList>
            <person name="Chiriac C."/>
            <person name="Salcher M."/>
            <person name="Ghai R."/>
            <person name="Kavagutti S V."/>
        </authorList>
    </citation>
    <scope>NUCLEOTIDE SEQUENCE</scope>
</reference>
<comment type="subcellular location">
    <subcellularLocation>
        <location evidence="1">Cell envelope</location>
    </subcellularLocation>
</comment>
<dbReference type="InterPro" id="IPR000866">
    <property type="entry name" value="AhpC/TSA"/>
</dbReference>
<proteinExistence type="predicted"/>